<accession>A0ABS3KCU6</accession>
<proteinExistence type="predicted"/>
<keyword evidence="1" id="KW-0732">Signal</keyword>
<sequence>MRAKVSVLLSFMMAGGMPLAASAQDLVAPVGGAVAIAPSIAPDQAPPPDPHGTFNFSVENDVFGGGTDRYYTNGFQFAWRSPSADLPRPLAWLNDQLEWVLGPGTLRWGAAFGQAIYTPQDTQRRNPDPRDRPYAGYLYGAVALNRTTELTSRALELQLGVVGPSALGEFVQNNYHDLLNIRNTEGWDYQLKDEPAFTAIYDQKRRLPMGSLGGVDFEFIPSATVSLGNVQTYGALGGLVRLGQGLDTDFGPPRIRPALSGSNWVQPRGRFEWYLFAGVEGRAVLRDIFLDGNTWRDSRSVDKRPLVGDFQVGAAVVWHGVRFALTQVWRTEEFYGQNGRQRFGSLSVSFRF</sequence>
<feature type="signal peptide" evidence="1">
    <location>
        <begin position="1"/>
        <end position="23"/>
    </location>
</feature>
<feature type="chain" id="PRO_5046621185" evidence="1">
    <location>
        <begin position="24"/>
        <end position="352"/>
    </location>
</feature>
<reference evidence="2 3" key="1">
    <citation type="submission" date="2020-09" db="EMBL/GenBank/DDBJ databases">
        <title>Roseomonas.</title>
        <authorList>
            <person name="Zhu W."/>
        </authorList>
    </citation>
    <scope>NUCLEOTIDE SEQUENCE [LARGE SCALE GENOMIC DNA]</scope>
    <source>
        <strain evidence="2 3">1311</strain>
    </source>
</reference>
<protein>
    <submittedName>
        <fullName evidence="2">Lipid A deacylase LpxR family protein</fullName>
    </submittedName>
</protein>
<dbReference type="Proteomes" id="UP001518990">
    <property type="component" value="Unassembled WGS sequence"/>
</dbReference>
<keyword evidence="3" id="KW-1185">Reference proteome</keyword>
<dbReference type="Pfam" id="PF09982">
    <property type="entry name" value="LpxR"/>
    <property type="match status" value="1"/>
</dbReference>
<dbReference type="Gene3D" id="2.40.128.140">
    <property type="entry name" value="Outer membrane protein"/>
    <property type="match status" value="1"/>
</dbReference>
<evidence type="ECO:0000313" key="3">
    <source>
        <dbReference type="Proteomes" id="UP001518990"/>
    </source>
</evidence>
<organism evidence="2 3">
    <name type="scientific">Roseomonas marmotae</name>
    <dbReference type="NCBI Taxonomy" id="2768161"/>
    <lineage>
        <taxon>Bacteria</taxon>
        <taxon>Pseudomonadati</taxon>
        <taxon>Pseudomonadota</taxon>
        <taxon>Alphaproteobacteria</taxon>
        <taxon>Acetobacterales</taxon>
        <taxon>Roseomonadaceae</taxon>
        <taxon>Roseomonas</taxon>
    </lineage>
</organism>
<evidence type="ECO:0000313" key="2">
    <source>
        <dbReference type="EMBL" id="MBO1075298.1"/>
    </source>
</evidence>
<dbReference type="InterPro" id="IPR018707">
    <property type="entry name" value="LpxR"/>
</dbReference>
<name>A0ABS3KCU6_9PROT</name>
<gene>
    <name evidence="2" type="ORF">IAI60_11835</name>
</gene>
<dbReference type="EMBL" id="JACTNF010000011">
    <property type="protein sequence ID" value="MBO1075298.1"/>
    <property type="molecule type" value="Genomic_DNA"/>
</dbReference>
<evidence type="ECO:0000256" key="1">
    <source>
        <dbReference type="SAM" id="SignalP"/>
    </source>
</evidence>
<dbReference type="InterPro" id="IPR037107">
    <property type="entry name" value="Put_OMP_sf"/>
</dbReference>
<comment type="caution">
    <text evidence="2">The sequence shown here is derived from an EMBL/GenBank/DDBJ whole genome shotgun (WGS) entry which is preliminary data.</text>
</comment>